<name>A0A9W8Z087_9PEZI</name>
<proteinExistence type="predicted"/>
<dbReference type="Proteomes" id="UP001140453">
    <property type="component" value="Unassembled WGS sequence"/>
</dbReference>
<keyword evidence="3" id="KW-1185">Reference proteome</keyword>
<dbReference type="InterPro" id="IPR006640">
    <property type="entry name" value="SprT-like_domain"/>
</dbReference>
<dbReference type="EMBL" id="JAPEVB010000002">
    <property type="protein sequence ID" value="KAJ4394117.1"/>
    <property type="molecule type" value="Genomic_DNA"/>
</dbReference>
<protein>
    <recommendedName>
        <fullName evidence="1">SprT-like domain-containing protein</fullName>
    </recommendedName>
</protein>
<dbReference type="GO" id="GO:0006950">
    <property type="term" value="P:response to stress"/>
    <property type="evidence" value="ECO:0007669"/>
    <property type="project" value="UniProtKB-ARBA"/>
</dbReference>
<evidence type="ECO:0000313" key="2">
    <source>
        <dbReference type="EMBL" id="KAJ4394117.1"/>
    </source>
</evidence>
<reference evidence="2" key="1">
    <citation type="submission" date="2022-10" db="EMBL/GenBank/DDBJ databases">
        <title>Tapping the CABI collections for fungal endophytes: first genome assemblies for Collariella, Neodidymelliopsis, Ascochyta clinopodiicola, Didymella pomorum, Didymosphaeria variabile, Neocosmospora piperis and Neocucurbitaria cava.</title>
        <authorList>
            <person name="Hill R."/>
        </authorList>
    </citation>
    <scope>NUCLEOTIDE SEQUENCE</scope>
    <source>
        <strain evidence="2">IMI 355082</strain>
    </source>
</reference>
<dbReference type="AlphaFoldDB" id="A0A9W8Z087"/>
<dbReference type="Pfam" id="PF10263">
    <property type="entry name" value="SprT-like"/>
    <property type="match status" value="1"/>
</dbReference>
<evidence type="ECO:0000313" key="3">
    <source>
        <dbReference type="Proteomes" id="UP001140453"/>
    </source>
</evidence>
<comment type="caution">
    <text evidence="2">The sequence shown here is derived from an EMBL/GenBank/DDBJ whole genome shotgun (WGS) entry which is preliminary data.</text>
</comment>
<evidence type="ECO:0000259" key="1">
    <source>
        <dbReference type="Pfam" id="PF10263"/>
    </source>
</evidence>
<dbReference type="OrthoDB" id="5236983at2759"/>
<accession>A0A9W8Z087</accession>
<organism evidence="2 3">
    <name type="scientific">Gnomoniopsis smithogilvyi</name>
    <dbReference type="NCBI Taxonomy" id="1191159"/>
    <lineage>
        <taxon>Eukaryota</taxon>
        <taxon>Fungi</taxon>
        <taxon>Dikarya</taxon>
        <taxon>Ascomycota</taxon>
        <taxon>Pezizomycotina</taxon>
        <taxon>Sordariomycetes</taxon>
        <taxon>Sordariomycetidae</taxon>
        <taxon>Diaporthales</taxon>
        <taxon>Gnomoniaceae</taxon>
        <taxon>Gnomoniopsis</taxon>
    </lineage>
</organism>
<sequence length="309" mass="34445">MERTHSGRTILTETDLQPAACPEFSHKDDSEAALRVQQHLTKPHARGNVKRHERILRTLINPRDKATDFPLDNAALESIFSAADEIFFQGRLSRRVHWEWSSGCVNVVGTKEGSRIIGTTALRAAEGGGYETLIVLSSPILKDTSYNRRLLISTFLHEMIHSYLFICCGFKARHCGGHTTGFKMIAGLIDQWEGQGSLRLCDMEADLEHFREEPPLRHSMGSDYPPSCHHHGGVDFYDLKAAPWSRGPRVVFGAHDQGNEGRWSTGSLMPMPMYNAPSPLSSATTLVENAEWGGYDDPDAFSRNLGPAW</sequence>
<feature type="domain" description="SprT-like" evidence="1">
    <location>
        <begin position="76"/>
        <end position="192"/>
    </location>
</feature>
<gene>
    <name evidence="2" type="ORF">N0V93_003334</name>
</gene>